<feature type="binding site" evidence="32">
    <location>
        <position position="1277"/>
    </location>
    <ligand>
        <name>Zn(2+)</name>
        <dbReference type="ChEBI" id="CHEBI:29105"/>
        <label>2</label>
        <note>catalytic</note>
    </ligand>
</feature>
<evidence type="ECO:0000313" key="38">
    <source>
        <dbReference type="Proteomes" id="UP000677054"/>
    </source>
</evidence>
<reference evidence="37" key="1">
    <citation type="submission" date="2020-11" db="EMBL/GenBank/DDBJ databases">
        <authorList>
            <person name="Tran Van P."/>
        </authorList>
    </citation>
    <scope>NUCLEOTIDE SEQUENCE</scope>
</reference>
<keyword evidence="34" id="KW-0378">Hydrolase</keyword>
<dbReference type="GO" id="GO:0005654">
    <property type="term" value="C:nucleoplasm"/>
    <property type="evidence" value="ECO:0007669"/>
    <property type="project" value="UniProtKB-SubCell"/>
</dbReference>
<dbReference type="GO" id="GO:0004180">
    <property type="term" value="F:carboxypeptidase activity"/>
    <property type="evidence" value="ECO:0007669"/>
    <property type="project" value="UniProtKB-KW"/>
</dbReference>
<dbReference type="Pfam" id="PF01401">
    <property type="entry name" value="Peptidase_M2"/>
    <property type="match status" value="3"/>
</dbReference>
<evidence type="ECO:0000256" key="19">
    <source>
        <dbReference type="ARBA" id="ARBA00051376"/>
    </source>
</evidence>
<keyword evidence="34" id="KW-0121">Carboxypeptidase</keyword>
<dbReference type="SUPFAM" id="SSF51197">
    <property type="entry name" value="Clavaminate synthase-like"/>
    <property type="match status" value="1"/>
</dbReference>
<comment type="catalytic activity">
    <reaction evidence="24">
        <text>an N(1)-methyl-2'-deoxyadenosine in double-stranded DNA + 2-oxoglutarate + O2 = a 2'-deoxyadenosine in double-stranded DNA + formaldehyde + succinate + CO2 + H(+)</text>
        <dbReference type="Rhea" id="RHEA:70443"/>
        <dbReference type="Rhea" id="RHEA-COMP:14236"/>
        <dbReference type="Rhea" id="RHEA-COMP:17897"/>
        <dbReference type="ChEBI" id="CHEBI:15378"/>
        <dbReference type="ChEBI" id="CHEBI:15379"/>
        <dbReference type="ChEBI" id="CHEBI:16526"/>
        <dbReference type="ChEBI" id="CHEBI:16810"/>
        <dbReference type="ChEBI" id="CHEBI:16842"/>
        <dbReference type="ChEBI" id="CHEBI:30031"/>
        <dbReference type="ChEBI" id="CHEBI:90615"/>
        <dbReference type="ChEBI" id="CHEBI:139096"/>
    </reaction>
    <physiologicalReaction direction="left-to-right" evidence="24">
        <dbReference type="Rhea" id="RHEA:70444"/>
    </physiologicalReaction>
</comment>
<keyword evidence="14" id="KW-0234">DNA repair</keyword>
<gene>
    <name evidence="37" type="ORF">DSTB1V02_LOCUS7920</name>
</gene>
<keyword evidence="6" id="KW-0732">Signal</keyword>
<evidence type="ECO:0000256" key="26">
    <source>
        <dbReference type="ARBA" id="ARBA00062909"/>
    </source>
</evidence>
<evidence type="ECO:0000256" key="8">
    <source>
        <dbReference type="ARBA" id="ARBA00022842"/>
    </source>
</evidence>
<comment type="catalytic activity">
    <reaction evidence="20">
        <text>a 3,N(4)-etheno-2'-deoxycytidine in double-stranded DNA + 2-oxoglutarate + O2 + H2O = a 2'-deoxycytidine in double-stranded DNA + glyoxal + succinate + CO2</text>
        <dbReference type="Rhea" id="RHEA:70467"/>
        <dbReference type="Rhea" id="RHEA-COMP:17070"/>
        <dbReference type="Rhea" id="RHEA-COMP:17905"/>
        <dbReference type="ChEBI" id="CHEBI:15377"/>
        <dbReference type="ChEBI" id="CHEBI:15379"/>
        <dbReference type="ChEBI" id="CHEBI:16526"/>
        <dbReference type="ChEBI" id="CHEBI:16810"/>
        <dbReference type="ChEBI" id="CHEBI:30031"/>
        <dbReference type="ChEBI" id="CHEBI:34779"/>
        <dbReference type="ChEBI" id="CHEBI:85452"/>
        <dbReference type="ChEBI" id="CHEBI:189585"/>
    </reaction>
    <physiologicalReaction direction="left-to-right" evidence="20">
        <dbReference type="Rhea" id="RHEA:70468"/>
    </physiologicalReaction>
</comment>
<evidence type="ECO:0000256" key="18">
    <source>
        <dbReference type="ARBA" id="ARBA00051189"/>
    </source>
</evidence>
<dbReference type="GO" id="GO:0051747">
    <property type="term" value="F:cytosine C-5 DNA demethylase activity"/>
    <property type="evidence" value="ECO:0007669"/>
    <property type="project" value="UniProtKB-ARBA"/>
</dbReference>
<evidence type="ECO:0000256" key="12">
    <source>
        <dbReference type="ARBA" id="ARBA00023157"/>
    </source>
</evidence>
<dbReference type="PANTHER" id="PTHR10514:SF27">
    <property type="entry name" value="ANGIOTENSIN-CONVERTING ENZYME"/>
    <property type="match status" value="1"/>
</dbReference>
<feature type="disulfide bond" evidence="31 33">
    <location>
        <begin position="1218"/>
        <end position="1236"/>
    </location>
</feature>
<feature type="compositionally biased region" description="Basic and acidic residues" evidence="35">
    <location>
        <begin position="62"/>
        <end position="75"/>
    </location>
</feature>
<keyword evidence="38" id="KW-1185">Reference proteome</keyword>
<dbReference type="InterPro" id="IPR027450">
    <property type="entry name" value="AlkB-like"/>
</dbReference>
<feature type="binding site" evidence="30">
    <location>
        <position position="1253"/>
    </location>
    <ligand>
        <name>Zn(2+)</name>
        <dbReference type="ChEBI" id="CHEBI:29105"/>
        <label>1</label>
        <note>catalytic</note>
    </ligand>
</feature>
<dbReference type="Gene3D" id="1.10.1370.30">
    <property type="match status" value="1"/>
</dbReference>
<dbReference type="GO" id="GO:0005886">
    <property type="term" value="C:plasma membrane"/>
    <property type="evidence" value="ECO:0007669"/>
    <property type="project" value="TreeGrafter"/>
</dbReference>
<dbReference type="Pfam" id="PF13532">
    <property type="entry name" value="2OG-FeII_Oxy_2"/>
    <property type="match status" value="1"/>
</dbReference>
<evidence type="ECO:0000256" key="15">
    <source>
        <dbReference type="ARBA" id="ARBA00023242"/>
    </source>
</evidence>
<comment type="subcellular location">
    <subcellularLocation>
        <location evidence="2">Nucleus</location>
        <location evidence="2">Nucleolus</location>
    </subcellularLocation>
    <subcellularLocation>
        <location evidence="3">Nucleus</location>
        <location evidence="3">Nucleoplasm</location>
    </subcellularLocation>
</comment>
<evidence type="ECO:0000256" key="32">
    <source>
        <dbReference type="PIRSR" id="PIRSR601548-8"/>
    </source>
</evidence>
<comment type="catalytic activity">
    <reaction evidence="21">
        <text>a 1,N(2)-etheno-2'-deoxyguanosine in double-stranded DNA + 2-oxoglutarate + O2 + H2O = a 2'-deoxyguanosine in double-stranded DNA + glyoxal + succinate + CO2</text>
        <dbReference type="Rhea" id="RHEA:70487"/>
        <dbReference type="Rhea" id="RHEA-COMP:17910"/>
        <dbReference type="Rhea" id="RHEA-COMP:17912"/>
        <dbReference type="ChEBI" id="CHEBI:15377"/>
        <dbReference type="ChEBI" id="CHEBI:15379"/>
        <dbReference type="ChEBI" id="CHEBI:16526"/>
        <dbReference type="ChEBI" id="CHEBI:16810"/>
        <dbReference type="ChEBI" id="CHEBI:30031"/>
        <dbReference type="ChEBI" id="CHEBI:34779"/>
        <dbReference type="ChEBI" id="CHEBI:85445"/>
        <dbReference type="ChEBI" id="CHEBI:189586"/>
    </reaction>
    <physiologicalReaction direction="left-to-right" evidence="21">
        <dbReference type="Rhea" id="RHEA:70488"/>
    </physiologicalReaction>
</comment>
<keyword evidence="12 31" id="KW-1015">Disulfide bond</keyword>
<evidence type="ECO:0000256" key="27">
    <source>
        <dbReference type="PIRSR" id="PIRSR601548-1"/>
    </source>
</evidence>
<comment type="catalytic activity">
    <reaction evidence="17">
        <text>an N(3)-methyl-2'-deoxycytidine in single-stranded DNA + 2-oxoglutarate + O2 = a 2'-deoxycytidine in single-stranded DNA + formaldehyde + succinate + CO2 + H(+)</text>
        <dbReference type="Rhea" id="RHEA:70435"/>
        <dbReference type="Rhea" id="RHEA-COMP:12846"/>
        <dbReference type="Rhea" id="RHEA-COMP:17894"/>
        <dbReference type="ChEBI" id="CHEBI:15378"/>
        <dbReference type="ChEBI" id="CHEBI:15379"/>
        <dbReference type="ChEBI" id="CHEBI:16526"/>
        <dbReference type="ChEBI" id="CHEBI:16810"/>
        <dbReference type="ChEBI" id="CHEBI:16842"/>
        <dbReference type="ChEBI" id="CHEBI:30031"/>
        <dbReference type="ChEBI" id="CHEBI:85452"/>
        <dbReference type="ChEBI" id="CHEBI:139075"/>
    </reaction>
    <physiologicalReaction direction="left-to-right" evidence="17">
        <dbReference type="Rhea" id="RHEA:70436"/>
    </physiologicalReaction>
</comment>
<evidence type="ECO:0000256" key="4">
    <source>
        <dbReference type="ARBA" id="ARBA00008139"/>
    </source>
</evidence>
<keyword evidence="8" id="KW-0460">Magnesium</keyword>
<feature type="active site" description="Proton donor 1" evidence="28">
    <location>
        <position position="769"/>
    </location>
</feature>
<comment type="subunit">
    <text evidence="26">Interacts with PCNA homotrimer; this interaction is enhanced during the S-phase of the cell cycle. Interacts with nucleolar proteins NCL, UBTF and NPM1. Interacts with XRCC5-XRCC6 heterodimer.</text>
</comment>
<dbReference type="EMBL" id="CAJPEV010001707">
    <property type="protein sequence ID" value="CAG0893955.1"/>
    <property type="molecule type" value="Genomic_DNA"/>
</dbReference>
<feature type="compositionally biased region" description="Polar residues" evidence="35">
    <location>
        <begin position="77"/>
        <end position="86"/>
    </location>
</feature>
<dbReference type="Proteomes" id="UP000677054">
    <property type="component" value="Unassembled WGS sequence"/>
</dbReference>
<evidence type="ECO:0000256" key="7">
    <source>
        <dbReference type="ARBA" id="ARBA00022763"/>
    </source>
</evidence>
<evidence type="ECO:0000256" key="11">
    <source>
        <dbReference type="ARBA" id="ARBA00023004"/>
    </source>
</evidence>
<keyword evidence="10" id="KW-0560">Oxidoreductase</keyword>
<evidence type="ECO:0000256" key="21">
    <source>
        <dbReference type="ARBA" id="ARBA00051755"/>
    </source>
</evidence>
<feature type="active site" description="Proton acceptor 1" evidence="27">
    <location>
        <position position="1250"/>
    </location>
</feature>
<keyword evidence="9" id="KW-0223">Dioxygenase</keyword>
<dbReference type="EMBL" id="LR901224">
    <property type="protein sequence ID" value="CAD7248099.1"/>
    <property type="molecule type" value="Genomic_DNA"/>
</dbReference>
<evidence type="ECO:0000256" key="34">
    <source>
        <dbReference type="RuleBase" id="RU361144"/>
    </source>
</evidence>
<dbReference type="GO" id="GO:0046872">
    <property type="term" value="F:metal ion binding"/>
    <property type="evidence" value="ECO:0007669"/>
    <property type="project" value="UniProtKB-KW"/>
</dbReference>
<comment type="catalytic activity">
    <reaction evidence="19">
        <text>an N(3)-methyl-2'-deoxycytidine in double-stranded DNA + 2-oxoglutarate + O2 = a 2'-deoxycytidine in double-stranded DNA + formaldehyde + succinate + CO2 + H(+)</text>
        <dbReference type="Rhea" id="RHEA:70439"/>
        <dbReference type="Rhea" id="RHEA-COMP:14237"/>
        <dbReference type="Rhea" id="RHEA-COMP:17070"/>
        <dbReference type="ChEBI" id="CHEBI:15378"/>
        <dbReference type="ChEBI" id="CHEBI:15379"/>
        <dbReference type="ChEBI" id="CHEBI:16526"/>
        <dbReference type="ChEBI" id="CHEBI:16810"/>
        <dbReference type="ChEBI" id="CHEBI:16842"/>
        <dbReference type="ChEBI" id="CHEBI:30031"/>
        <dbReference type="ChEBI" id="CHEBI:85452"/>
        <dbReference type="ChEBI" id="CHEBI:139075"/>
    </reaction>
    <physiologicalReaction direction="left-to-right" evidence="19">
        <dbReference type="Rhea" id="RHEA:70440"/>
    </physiologicalReaction>
</comment>
<feature type="active site" description="Proton donor 1" evidence="27">
    <location>
        <position position="1381"/>
    </location>
</feature>
<feature type="binding site" evidence="29">
    <location>
        <position position="1390"/>
    </location>
    <ligand>
        <name>chloride</name>
        <dbReference type="ChEBI" id="CHEBI:17996"/>
        <label>1</label>
    </ligand>
</feature>
<dbReference type="FunFam" id="2.60.120.590:FF:000004">
    <property type="entry name" value="DNA oxidative demethylase ALKBH2"/>
    <property type="match status" value="1"/>
</dbReference>
<feature type="binding site" evidence="29">
    <location>
        <position position="1092"/>
    </location>
    <ligand>
        <name>chloride</name>
        <dbReference type="ChEBI" id="CHEBI:17996"/>
        <label>1</label>
    </ligand>
</feature>
<dbReference type="GO" id="GO:0006307">
    <property type="term" value="P:DNA alkylation repair"/>
    <property type="evidence" value="ECO:0007669"/>
    <property type="project" value="UniProtKB-ARBA"/>
</dbReference>
<evidence type="ECO:0000259" key="36">
    <source>
        <dbReference type="PROSITE" id="PS51471"/>
    </source>
</evidence>
<sequence>MEGGRRMNGGWTRIAFNRFETSAGIATKRESLRGIEHVQSTRYDGIRLRRHTRPGTGAVPSVDRDPTNLRKERSQSHVHSSTTQDCWPTLKRKRGRAVDVGPIRAVPKAEELDEVTEQSMVEALRRLNGQDIHWQLKEADNLSLSYAVVLGKQEADFLFASLESSTQYYSGELTQIRVYGKWHPIPRKQVAYGDTGLTYRFSGITVPAKPWTPLLKALCDAVSHIACTEFNFVLINRYKDGNDRIGEHRDDEKDLDPAAPIASVSLGQPRDFVLRHQDSRKRQKARSIPHEPESANLLVSDREILNPFVSRMPPELEPVSQDPKPWKMLMGVTGITGAPDPRATEQEAQLFMDLLDGEYSIECNKQMVARWDYITDATEEHLEAMEEANVAYAEFKKSAWQNVTSSEFDNWETFSEPLRRRFQKLRVAGTSALPSEELLQFEGLLGEMENIYATAKICPFEESGNPDCTPTLPLEPALEEIMALSTNYDELAYVWEAWREVSGAKIRNQYVEYVSLLDQAAEINGFEDASAMWVAPYDSSSASEFQESIGSLWEEVRPLYLQLHAYVRNKLSELYPGQIGPTDPIPAHLLGNMWAQQWGNIASRMLPFPDAPDVDVTEEMLEQGYDAQRIFELSEEFFTSLGLLEMTETFWSQSMIEKPDDGRFHEALGDTLALSVGTPKHLQAVGLLGPDYEESYEADINFLFGTAMDKVAFLPFGYLIDLYRWKLFKGEITSENMNAGWWELRTGIQGLSPPVERTEEHFDPGAKYHVPANVPYVRYFVSFIVQFQFYEALCRAADEFDPDDPEKPLYKCDYYGNHDVGALLTEALSMGYSEPWAEAMELLTGQREMSAQSLLYYFQPLMEYLEQANLEAGNCLGWGDECLSTRKEIRQSFEEEAEEYLLYYEGEYSRRGNSNALAAWAYQTDITQENLENYVENSLELGAWLKAEWETNITSFPWEDLPEGSPSRRKFKFLSVLGAAAASAETYEELQRVQGEMETIYGTARVCPMAEPDCDLEESGLTLEPDLELILATSTDPEELLYVWDQWRAASGAKVRTLFQDYIRLSNEAAVANDPDGSLGIHDMGDIWLRNYDSETFKDDIAVLWENVKPLYEAVHAYTRAKLFEAYGPEHVDPEGPIPAHLLGNMWAQQWENIFPMVKPFDLEDTDITDELVEQGYDARRIFEVADEFFRDLGLMVVSDSFWENSMLTKPDDREVVCHASAWDFLDGQDFRIKMCTGVDMTDFITVHHEMGHIQYFLQYANLPVLFRDGANNGFHEAVGDTLSLSVSTPGHLYSLGLLSPEAANMSAEAQINFLLRRALEKVSFLPFGYVMDLYRWNIFNGSISDTDLNAAWWALREEYQGLQAGNERTEEMFDAGAKYHTIANVPYIRYFVAHILQFTFHKTLCIKAGQYDPDDPETNPLHLCDIAGSSEAGLAFEEMLRKGSSEPWPDVLEELTGERTISADAILEYFAPLTDFLESFLKERNIPIGWKIPTNGNTIGKKAPFEEKGNVLKPRNTLANSE</sequence>
<evidence type="ECO:0000256" key="5">
    <source>
        <dbReference type="ARBA" id="ARBA00022723"/>
    </source>
</evidence>
<keyword evidence="30 34" id="KW-0862">Zinc</keyword>
<comment type="similarity">
    <text evidence="4 33 34">Belongs to the peptidase M2 family.</text>
</comment>
<dbReference type="Gene3D" id="2.60.120.590">
    <property type="entry name" value="Alpha-ketoglutarate-dependent dioxygenase AlkB-like"/>
    <property type="match status" value="1"/>
</dbReference>
<name>A0A7R9A598_9CRUS</name>
<comment type="catalytic activity">
    <reaction evidence="23">
        <text>a 1,N(6)-etheno-2'-deoxyadenosine in double-stranded DNA + 2-oxoglutarate + O2 + H2O = a 2'-deoxyadenosine in double-stranded DNA + glyoxal + succinate + CO2</text>
        <dbReference type="Rhea" id="RHEA:70463"/>
        <dbReference type="Rhea" id="RHEA-COMP:17897"/>
        <dbReference type="Rhea" id="RHEA-COMP:17903"/>
        <dbReference type="ChEBI" id="CHEBI:15377"/>
        <dbReference type="ChEBI" id="CHEBI:15379"/>
        <dbReference type="ChEBI" id="CHEBI:16526"/>
        <dbReference type="ChEBI" id="CHEBI:16810"/>
        <dbReference type="ChEBI" id="CHEBI:30031"/>
        <dbReference type="ChEBI" id="CHEBI:34779"/>
        <dbReference type="ChEBI" id="CHEBI:90615"/>
        <dbReference type="ChEBI" id="CHEBI:189583"/>
    </reaction>
    <physiologicalReaction direction="left-to-right" evidence="23">
        <dbReference type="Rhea" id="RHEA:70464"/>
    </physiologicalReaction>
</comment>
<dbReference type="InterPro" id="IPR037151">
    <property type="entry name" value="AlkB-like_sf"/>
</dbReference>
<comment type="caution">
    <text evidence="33">Lacks conserved residue(s) required for the propagation of feature annotation.</text>
</comment>
<dbReference type="PANTHER" id="PTHR10514">
    <property type="entry name" value="ANGIOTENSIN-CONVERTING ENZYME"/>
    <property type="match status" value="1"/>
</dbReference>
<feature type="active site" description="Proton acceptor 2" evidence="28">
    <location>
        <position position="1250"/>
    </location>
</feature>
<keyword evidence="13 34" id="KW-0325">Glycoprotein</keyword>
<comment type="catalytic activity">
    <reaction evidence="16">
        <text>an N(1)-methyl-2'-deoxyadenosine in single-stranded DNA + 2-oxoglutarate + O2 = a 2'-deoxyadenosine in single-stranded DNA + formaldehyde + succinate + CO2 + H(+)</text>
        <dbReference type="Rhea" id="RHEA:70447"/>
        <dbReference type="Rhea" id="RHEA-COMP:17895"/>
        <dbReference type="Rhea" id="RHEA-COMP:17896"/>
        <dbReference type="ChEBI" id="CHEBI:15378"/>
        <dbReference type="ChEBI" id="CHEBI:15379"/>
        <dbReference type="ChEBI" id="CHEBI:16526"/>
        <dbReference type="ChEBI" id="CHEBI:16810"/>
        <dbReference type="ChEBI" id="CHEBI:16842"/>
        <dbReference type="ChEBI" id="CHEBI:30031"/>
        <dbReference type="ChEBI" id="CHEBI:90615"/>
        <dbReference type="ChEBI" id="CHEBI:139096"/>
    </reaction>
    <physiologicalReaction direction="left-to-right" evidence="16">
        <dbReference type="Rhea" id="RHEA:70448"/>
    </physiologicalReaction>
</comment>
<dbReference type="PROSITE" id="PS51471">
    <property type="entry name" value="FE2OG_OXY"/>
    <property type="match status" value="1"/>
</dbReference>
<evidence type="ECO:0000256" key="13">
    <source>
        <dbReference type="ARBA" id="ARBA00023180"/>
    </source>
</evidence>
<keyword evidence="34" id="KW-0645">Protease</keyword>
<evidence type="ECO:0000256" key="33">
    <source>
        <dbReference type="PROSITE-ProRule" id="PRU01355"/>
    </source>
</evidence>
<evidence type="ECO:0000256" key="17">
    <source>
        <dbReference type="ARBA" id="ARBA00051165"/>
    </source>
</evidence>
<dbReference type="OrthoDB" id="10029630at2759"/>
<dbReference type="GO" id="GO:0035516">
    <property type="term" value="F:broad specificity oxidative DNA demethylase activity"/>
    <property type="evidence" value="ECO:0007669"/>
    <property type="project" value="UniProtKB-EC"/>
</dbReference>
<evidence type="ECO:0000256" key="30">
    <source>
        <dbReference type="PIRSR" id="PIRSR601548-3"/>
    </source>
</evidence>
<evidence type="ECO:0000256" key="28">
    <source>
        <dbReference type="PIRSR" id="PIRSR601548-11"/>
    </source>
</evidence>
<evidence type="ECO:0000256" key="31">
    <source>
        <dbReference type="PIRSR" id="PIRSR601548-4"/>
    </source>
</evidence>
<dbReference type="GO" id="GO:0005730">
    <property type="term" value="C:nucleolus"/>
    <property type="evidence" value="ECO:0007669"/>
    <property type="project" value="UniProtKB-SubCell"/>
</dbReference>
<evidence type="ECO:0000256" key="16">
    <source>
        <dbReference type="ARBA" id="ARBA00051010"/>
    </source>
</evidence>
<evidence type="ECO:0000256" key="3">
    <source>
        <dbReference type="ARBA" id="ARBA00004642"/>
    </source>
</evidence>
<accession>A0A7R9A598</accession>
<feature type="disulfide bond" evidence="33">
    <location>
        <begin position="794"/>
        <end position="812"/>
    </location>
</feature>
<dbReference type="GO" id="GO:0008237">
    <property type="term" value="F:metallopeptidase activity"/>
    <property type="evidence" value="ECO:0007669"/>
    <property type="project" value="UniProtKB-KW"/>
</dbReference>
<evidence type="ECO:0000313" key="37">
    <source>
        <dbReference type="EMBL" id="CAD7248099.1"/>
    </source>
</evidence>
<feature type="binding site" evidence="30">
    <location>
        <position position="1277"/>
    </location>
    <ligand>
        <name>Zn(2+)</name>
        <dbReference type="ChEBI" id="CHEBI:29105"/>
        <label>1</label>
        <note>catalytic</note>
    </ligand>
</feature>
<keyword evidence="34" id="KW-0482">Metalloprotease</keyword>
<dbReference type="EC" id="3.4.-.-" evidence="34"/>
<evidence type="ECO:0000256" key="25">
    <source>
        <dbReference type="ARBA" id="ARBA00053025"/>
    </source>
</evidence>
<evidence type="ECO:0000256" key="9">
    <source>
        <dbReference type="ARBA" id="ARBA00022964"/>
    </source>
</evidence>
<comment type="catalytic activity">
    <reaction evidence="22">
        <text>a 3,N(4)-etheno-2'-deoxycytidine in single-stranded DNA + 2-oxoglutarate + O2 + H2O = a 2'-deoxycytidine in single-stranded DNA + glyoxal + succinate + CO2</text>
        <dbReference type="Rhea" id="RHEA:70471"/>
        <dbReference type="Rhea" id="RHEA-COMP:12846"/>
        <dbReference type="Rhea" id="RHEA-COMP:17906"/>
        <dbReference type="ChEBI" id="CHEBI:15377"/>
        <dbReference type="ChEBI" id="CHEBI:15379"/>
        <dbReference type="ChEBI" id="CHEBI:16526"/>
        <dbReference type="ChEBI" id="CHEBI:16810"/>
        <dbReference type="ChEBI" id="CHEBI:30031"/>
        <dbReference type="ChEBI" id="CHEBI:34779"/>
        <dbReference type="ChEBI" id="CHEBI:85452"/>
        <dbReference type="ChEBI" id="CHEBI:189585"/>
    </reaction>
    <physiologicalReaction direction="left-to-right" evidence="22">
        <dbReference type="Rhea" id="RHEA:70472"/>
    </physiologicalReaction>
</comment>
<evidence type="ECO:0000256" key="10">
    <source>
        <dbReference type="ARBA" id="ARBA00023002"/>
    </source>
</evidence>
<feature type="region of interest" description="Disordered" evidence="35">
    <location>
        <begin position="51"/>
        <end position="86"/>
    </location>
</feature>
<dbReference type="InterPro" id="IPR005123">
    <property type="entry name" value="Oxoglu/Fe-dep_dioxygenase_dom"/>
</dbReference>
<proteinExistence type="inferred from homology"/>
<keyword evidence="7" id="KW-0227">DNA damage</keyword>
<evidence type="ECO:0000256" key="23">
    <source>
        <dbReference type="ARBA" id="ARBA00052627"/>
    </source>
</evidence>
<feature type="active site" description="Proton donor 2" evidence="28">
    <location>
        <position position="1381"/>
    </location>
</feature>
<dbReference type="CDD" id="cd06461">
    <property type="entry name" value="M2_ACE"/>
    <property type="match status" value="2"/>
</dbReference>
<evidence type="ECO:0000256" key="20">
    <source>
        <dbReference type="ARBA" id="ARBA00051434"/>
    </source>
</evidence>
<evidence type="ECO:0000256" key="6">
    <source>
        <dbReference type="ARBA" id="ARBA00022729"/>
    </source>
</evidence>
<dbReference type="InterPro" id="IPR001548">
    <property type="entry name" value="Peptidase_M2"/>
</dbReference>
<dbReference type="PROSITE" id="PS52011">
    <property type="entry name" value="PEPTIDASE_M2"/>
    <property type="match status" value="2"/>
</dbReference>
<keyword evidence="15" id="KW-0539">Nucleus</keyword>
<evidence type="ECO:0000256" key="2">
    <source>
        <dbReference type="ARBA" id="ARBA00004604"/>
    </source>
</evidence>
<feature type="binding site" evidence="32">
    <location>
        <position position="1249"/>
    </location>
    <ligand>
        <name>Zn(2+)</name>
        <dbReference type="ChEBI" id="CHEBI:29105"/>
        <label>2</label>
        <note>catalytic</note>
    </ligand>
</feature>
<protein>
    <recommendedName>
        <fullName evidence="34">Angiotensin-converting enzyme</fullName>
        <ecNumber evidence="34">3.4.-.-</ecNumber>
    </recommendedName>
</protein>
<evidence type="ECO:0000256" key="24">
    <source>
        <dbReference type="ARBA" id="ARBA00052800"/>
    </source>
</evidence>
<feature type="disulfide bond" evidence="31">
    <location>
        <begin position="1406"/>
        <end position="1425"/>
    </location>
</feature>
<dbReference type="PRINTS" id="PR00791">
    <property type="entry name" value="PEPDIPTASEA"/>
</dbReference>
<comment type="catalytic activity">
    <reaction evidence="18">
        <text>a 1,N(6)-etheno-2'-deoxyadenosine in single-stranded DNA + 2-oxoglutarate + O2 + H2O = a 2'-deoxyadenosine in single-stranded DNA + glyoxal + succinate + CO2</text>
        <dbReference type="Rhea" id="RHEA:70459"/>
        <dbReference type="Rhea" id="RHEA-COMP:17896"/>
        <dbReference type="Rhea" id="RHEA-COMP:17904"/>
        <dbReference type="ChEBI" id="CHEBI:15377"/>
        <dbReference type="ChEBI" id="CHEBI:15379"/>
        <dbReference type="ChEBI" id="CHEBI:16526"/>
        <dbReference type="ChEBI" id="CHEBI:16810"/>
        <dbReference type="ChEBI" id="CHEBI:30031"/>
        <dbReference type="ChEBI" id="CHEBI:34779"/>
        <dbReference type="ChEBI" id="CHEBI:90615"/>
        <dbReference type="ChEBI" id="CHEBI:189583"/>
    </reaction>
    <physiologicalReaction direction="left-to-right" evidence="18">
        <dbReference type="Rhea" id="RHEA:70460"/>
    </physiologicalReaction>
</comment>
<comment type="cofactor">
    <cofactor evidence="1">
        <name>Fe(2+)</name>
        <dbReference type="ChEBI" id="CHEBI:29033"/>
    </cofactor>
</comment>
<keyword evidence="11" id="KW-0408">Iron</keyword>
<evidence type="ECO:0000256" key="22">
    <source>
        <dbReference type="ARBA" id="ARBA00052597"/>
    </source>
</evidence>
<dbReference type="GO" id="GO:0006508">
    <property type="term" value="P:proteolysis"/>
    <property type="evidence" value="ECO:0007669"/>
    <property type="project" value="UniProtKB-KW"/>
</dbReference>
<dbReference type="SUPFAM" id="SSF55486">
    <property type="entry name" value="Metalloproteases ('zincins'), catalytic domain"/>
    <property type="match status" value="2"/>
</dbReference>
<keyword evidence="5 30" id="KW-0479">Metal-binding</keyword>
<comment type="catalytic activity">
    <reaction evidence="25">
        <text>a methylated nucleobase within DNA + 2-oxoglutarate + O2 = a nucleobase within DNA + formaldehyde + succinate + CO2</text>
        <dbReference type="Rhea" id="RHEA:30299"/>
        <dbReference type="Rhea" id="RHEA-COMP:12192"/>
        <dbReference type="Rhea" id="RHEA-COMP:12193"/>
        <dbReference type="ChEBI" id="CHEBI:15379"/>
        <dbReference type="ChEBI" id="CHEBI:16526"/>
        <dbReference type="ChEBI" id="CHEBI:16810"/>
        <dbReference type="ChEBI" id="CHEBI:16842"/>
        <dbReference type="ChEBI" id="CHEBI:30031"/>
        <dbReference type="ChEBI" id="CHEBI:32875"/>
        <dbReference type="ChEBI" id="CHEBI:64428"/>
        <dbReference type="EC" id="1.14.11.33"/>
    </reaction>
    <physiologicalReaction direction="left-to-right" evidence="25">
        <dbReference type="Rhea" id="RHEA:30300"/>
    </physiologicalReaction>
</comment>
<organism evidence="37">
    <name type="scientific">Darwinula stevensoni</name>
    <dbReference type="NCBI Taxonomy" id="69355"/>
    <lineage>
        <taxon>Eukaryota</taxon>
        <taxon>Metazoa</taxon>
        <taxon>Ecdysozoa</taxon>
        <taxon>Arthropoda</taxon>
        <taxon>Crustacea</taxon>
        <taxon>Oligostraca</taxon>
        <taxon>Ostracoda</taxon>
        <taxon>Podocopa</taxon>
        <taxon>Podocopida</taxon>
        <taxon>Darwinulocopina</taxon>
        <taxon>Darwinuloidea</taxon>
        <taxon>Darwinulidae</taxon>
        <taxon>Darwinula</taxon>
    </lineage>
</organism>
<dbReference type="GO" id="GO:0008241">
    <property type="term" value="F:peptidyl-dipeptidase activity"/>
    <property type="evidence" value="ECO:0007669"/>
    <property type="project" value="InterPro"/>
</dbReference>
<feature type="domain" description="Fe2OG dioxygenase" evidence="36">
    <location>
        <begin position="229"/>
        <end position="354"/>
    </location>
</feature>
<feature type="binding site" evidence="32">
    <location>
        <position position="1253"/>
    </location>
    <ligand>
        <name>Zn(2+)</name>
        <dbReference type="ChEBI" id="CHEBI:29105"/>
        <label>2</label>
        <note>catalytic</note>
    </ligand>
</feature>
<evidence type="ECO:0000256" key="1">
    <source>
        <dbReference type="ARBA" id="ARBA00001954"/>
    </source>
</evidence>
<evidence type="ECO:0000256" key="35">
    <source>
        <dbReference type="SAM" id="MobiDB-lite"/>
    </source>
</evidence>
<evidence type="ECO:0000256" key="29">
    <source>
        <dbReference type="PIRSR" id="PIRSR601548-2"/>
    </source>
</evidence>
<evidence type="ECO:0000256" key="14">
    <source>
        <dbReference type="ARBA" id="ARBA00023204"/>
    </source>
</evidence>
<feature type="binding site" evidence="30">
    <location>
        <position position="1249"/>
    </location>
    <ligand>
        <name>Zn(2+)</name>
        <dbReference type="ChEBI" id="CHEBI:29105"/>
        <label>1</label>
        <note>catalytic</note>
    </ligand>
</feature>